<dbReference type="Proteomes" id="UP000000663">
    <property type="component" value="Chromosome"/>
</dbReference>
<dbReference type="GeneID" id="5144542"/>
<proteinExistence type="predicted"/>
<evidence type="ECO:0008006" key="3">
    <source>
        <dbReference type="Google" id="ProtNLM"/>
    </source>
</evidence>
<dbReference type="KEGG" id="rci:RCIX1113"/>
<dbReference type="RefSeq" id="WP_012036101.1">
    <property type="nucleotide sequence ID" value="NC_009464.1"/>
</dbReference>
<gene>
    <name evidence="1" type="ORF">RCIX1113</name>
</gene>
<evidence type="ECO:0000313" key="1">
    <source>
        <dbReference type="EMBL" id="CAJ36425.1"/>
    </source>
</evidence>
<dbReference type="eggNOG" id="arCOG03591">
    <property type="taxonomic scope" value="Archaea"/>
</dbReference>
<dbReference type="EMBL" id="AM114193">
    <property type="protein sequence ID" value="CAJ36425.1"/>
    <property type="molecule type" value="Genomic_DNA"/>
</dbReference>
<protein>
    <recommendedName>
        <fullName evidence="3">Aminoglycoside phosphotransferase domain-containing protein</fullName>
    </recommendedName>
</protein>
<dbReference type="STRING" id="351160.RCIX1113"/>
<name>Q0W5B8_METAR</name>
<reference evidence="1 2" key="1">
    <citation type="journal article" date="2006" name="Science">
        <title>Genome of rice cluster I archaea -- the key methane producers in the rice rhizosphere.</title>
        <authorList>
            <person name="Erkel C."/>
            <person name="Kube M."/>
            <person name="Reinhardt R."/>
            <person name="Liesack W."/>
        </authorList>
    </citation>
    <scope>NUCLEOTIDE SEQUENCE [LARGE SCALE GENOMIC DNA]</scope>
    <source>
        <strain evidence="2">DSM 22066 / NBRC 105507 / MRE50</strain>
    </source>
</reference>
<dbReference type="InterPro" id="IPR011009">
    <property type="entry name" value="Kinase-like_dom_sf"/>
</dbReference>
<evidence type="ECO:0000313" key="2">
    <source>
        <dbReference type="Proteomes" id="UP000000663"/>
    </source>
</evidence>
<dbReference type="Gene3D" id="3.90.1200.10">
    <property type="match status" value="1"/>
</dbReference>
<organism evidence="1 2">
    <name type="scientific">Methanocella arvoryzae (strain DSM 22066 / NBRC 105507 / MRE50)</name>
    <dbReference type="NCBI Taxonomy" id="351160"/>
    <lineage>
        <taxon>Archaea</taxon>
        <taxon>Methanobacteriati</taxon>
        <taxon>Methanobacteriota</taxon>
        <taxon>Stenosarchaea group</taxon>
        <taxon>Methanomicrobia</taxon>
        <taxon>Methanocellales</taxon>
        <taxon>Methanocellaceae</taxon>
        <taxon>Methanocella</taxon>
    </lineage>
</organism>
<accession>Q0W5B8</accession>
<sequence length="347" mass="40309">MQETKKRASARSESPRTSGEIHRWLRRLARENPDIFGRGGQWKIRPVKEQHASSHVTEVYQIDDKRVHVKFFRRTLGPTSTTYEPCREMATEFATLKEYERRGFGSGKYQVARALGSDERLDCALATLYVGGFTLQSLIQDVIHGKRGPAELYMGLELTAGLLRRIHTEMPQSYYIDQCEMFYSYLKALLRLEETGALGGFHRKAMRNMARWYEHQPLFRQRGVTVHGDANPSNFKIKDGIIYAFDVERSRPRRSKCVDLGSIAADLWHQFAYEGGDGNKAEPYVQHFIRAYEPDRKHRNEIQDLLPFYTSQSLYKIASLGFWDGEYRRRLIEEGTRRAEEVPELSK</sequence>
<keyword evidence="2" id="KW-1185">Reference proteome</keyword>
<dbReference type="SUPFAM" id="SSF56112">
    <property type="entry name" value="Protein kinase-like (PK-like)"/>
    <property type="match status" value="1"/>
</dbReference>
<dbReference type="AlphaFoldDB" id="Q0W5B8"/>